<organism evidence="3 4">
    <name type="scientific">Nannocystis pusilla</name>
    <dbReference type="NCBI Taxonomy" id="889268"/>
    <lineage>
        <taxon>Bacteria</taxon>
        <taxon>Pseudomonadati</taxon>
        <taxon>Myxococcota</taxon>
        <taxon>Polyangia</taxon>
        <taxon>Nannocystales</taxon>
        <taxon>Nannocystaceae</taxon>
        <taxon>Nannocystis</taxon>
    </lineage>
</organism>
<keyword evidence="4" id="KW-1185">Reference proteome</keyword>
<reference evidence="3" key="1">
    <citation type="submission" date="2022-11" db="EMBL/GenBank/DDBJ databases">
        <title>Minimal conservation of predation-associated metabolite biosynthetic gene clusters underscores biosynthetic potential of Myxococcota including descriptions for ten novel species: Archangium lansinium sp. nov., Myxococcus landrumus sp. nov., Nannocystis bai.</title>
        <authorList>
            <person name="Ahearne A."/>
            <person name="Stevens C."/>
            <person name="Phillips K."/>
        </authorList>
    </citation>
    <scope>NUCLEOTIDE SEQUENCE</scope>
    <source>
        <strain evidence="3">Na p29</strain>
    </source>
</reference>
<evidence type="ECO:0000256" key="2">
    <source>
        <dbReference type="SAM" id="Phobius"/>
    </source>
</evidence>
<protein>
    <recommendedName>
        <fullName evidence="5">Tetratricopeptide repeat protein</fullName>
    </recommendedName>
</protein>
<evidence type="ECO:0000313" key="4">
    <source>
        <dbReference type="Proteomes" id="UP001150924"/>
    </source>
</evidence>
<name>A0A9X3ERW0_9BACT</name>
<feature type="region of interest" description="Disordered" evidence="1">
    <location>
        <begin position="136"/>
        <end position="164"/>
    </location>
</feature>
<evidence type="ECO:0008006" key="5">
    <source>
        <dbReference type="Google" id="ProtNLM"/>
    </source>
</evidence>
<dbReference type="EMBL" id="JAPNKE010000002">
    <property type="protein sequence ID" value="MCY1005601.1"/>
    <property type="molecule type" value="Genomic_DNA"/>
</dbReference>
<accession>A0A9X3ERW0</accession>
<keyword evidence="2" id="KW-0812">Transmembrane</keyword>
<keyword evidence="2" id="KW-0472">Membrane</keyword>
<feature type="transmembrane region" description="Helical" evidence="2">
    <location>
        <begin position="250"/>
        <end position="273"/>
    </location>
</feature>
<proteinExistence type="predicted"/>
<dbReference type="Gene3D" id="1.25.40.10">
    <property type="entry name" value="Tetratricopeptide repeat domain"/>
    <property type="match status" value="1"/>
</dbReference>
<comment type="caution">
    <text evidence="3">The sequence shown here is derived from an EMBL/GenBank/DDBJ whole genome shotgun (WGS) entry which is preliminary data.</text>
</comment>
<sequence length="305" mass="32610">MVWVCLAPDVAAHAPPRARGQLRRESRCRIKDKPASNCRNPSALYEEGLKDYDQKFTKAAIEKFEAAHKCSKNPLILYNIGLAYKRLYDTEQQPDLLHAAKKALVEYVDAIEKDPTLGADPEEVKPVLAEIDAEIERIRPPEVAPEPEPPPPAPDPVDPGKPKRMLGIGLMSGGGALTVVGVAVSAAFASKGARLHDQLNGDGGIYDQLEAGGCGLTQVDDAQGADTMTCDALRSERQDLKTDGARANGVAFGMMAVGVVGLGLLIGGAVAFAQSKRATAEWESSQRARVRVLPTMGGFVLQGRF</sequence>
<keyword evidence="2" id="KW-1133">Transmembrane helix</keyword>
<dbReference type="SUPFAM" id="SSF48452">
    <property type="entry name" value="TPR-like"/>
    <property type="match status" value="1"/>
</dbReference>
<dbReference type="Proteomes" id="UP001150924">
    <property type="component" value="Unassembled WGS sequence"/>
</dbReference>
<feature type="transmembrane region" description="Helical" evidence="2">
    <location>
        <begin position="168"/>
        <end position="189"/>
    </location>
</feature>
<evidence type="ECO:0000256" key="1">
    <source>
        <dbReference type="SAM" id="MobiDB-lite"/>
    </source>
</evidence>
<dbReference type="AlphaFoldDB" id="A0A9X3ERW0"/>
<evidence type="ECO:0000313" key="3">
    <source>
        <dbReference type="EMBL" id="MCY1005601.1"/>
    </source>
</evidence>
<dbReference type="InterPro" id="IPR011990">
    <property type="entry name" value="TPR-like_helical_dom_sf"/>
</dbReference>
<feature type="compositionally biased region" description="Pro residues" evidence="1">
    <location>
        <begin position="142"/>
        <end position="159"/>
    </location>
</feature>
<dbReference type="RefSeq" id="WP_267767325.1">
    <property type="nucleotide sequence ID" value="NZ_JAPNKE010000002.1"/>
</dbReference>
<gene>
    <name evidence="3" type="ORF">OV079_08470</name>
</gene>